<sequence>MYDVDRIRADFPILGREVNGKPLVYLDNGASAQKPTAVIDAMTRAYSEEYANVHRGLHTLSTIATEKYEGVRETIARFLGAGNSEEIVMNSGTTEGINLVAYGWAMPRMEPGDEIVLSVMEHHANIVPWHFLRERQGVVLNWVETDSTGALDPQKVIDAIGPRTKLVAVSQLSNVLGTKVDVKAITEAAHARDVPVLVDGSQAAVHMPVDVSDIGCDFYAITGHKLYGPSGSGAIYIRKERMAEMRPFIGGGDMIKEVHRDEITWADPPMKFEAGTPGIVQQIGLGVALDYMMDVGMDSIAAHEDSLRDYAVDRLSGLNWLQQQGTTPDKAAIFSFTLDGAAHAHDISTVLDKKGVAVRAGHHCCGPLMDHLGVTATCRASFGMYNTKAEIDVLVDALELCHELFA</sequence>
<dbReference type="RefSeq" id="WP_092694363.1">
    <property type="nucleotide sequence ID" value="NZ_FOGU01000007.1"/>
</dbReference>
<dbReference type="InterPro" id="IPR010970">
    <property type="entry name" value="Cys_dSase_SufS"/>
</dbReference>
<evidence type="ECO:0000256" key="9">
    <source>
        <dbReference type="ARBA" id="ARBA00050776"/>
    </source>
</evidence>
<comment type="function">
    <text evidence="2 11">Catalyzes the removal of elemental sulfur and selenium atoms from L-cysteine, L-cystine, L-selenocysteine, and L-selenocystine to produce L-alanine.</text>
</comment>
<dbReference type="Gene3D" id="3.40.640.10">
    <property type="entry name" value="Type I PLP-dependent aspartate aminotransferase-like (Major domain)"/>
    <property type="match status" value="1"/>
</dbReference>
<evidence type="ECO:0000256" key="5">
    <source>
        <dbReference type="ARBA" id="ARBA00012239"/>
    </source>
</evidence>
<evidence type="ECO:0000256" key="8">
    <source>
        <dbReference type="ARBA" id="ARBA00022898"/>
    </source>
</evidence>
<dbReference type="InterPro" id="IPR015421">
    <property type="entry name" value="PyrdxlP-dep_Trfase_major"/>
</dbReference>
<dbReference type="PROSITE" id="PS00595">
    <property type="entry name" value="AA_TRANSFER_CLASS_5"/>
    <property type="match status" value="1"/>
</dbReference>
<keyword evidence="8 11" id="KW-0663">Pyridoxal phosphate</keyword>
<keyword evidence="14" id="KW-1185">Reference proteome</keyword>
<organism evidence="13 14">
    <name type="scientific">Tranquillimonas rosea</name>
    <dbReference type="NCBI Taxonomy" id="641238"/>
    <lineage>
        <taxon>Bacteria</taxon>
        <taxon>Pseudomonadati</taxon>
        <taxon>Pseudomonadota</taxon>
        <taxon>Alphaproteobacteria</taxon>
        <taxon>Rhodobacterales</taxon>
        <taxon>Roseobacteraceae</taxon>
        <taxon>Tranquillimonas</taxon>
    </lineage>
</organism>
<dbReference type="Gene3D" id="3.90.1150.10">
    <property type="entry name" value="Aspartate Aminotransferase, domain 1"/>
    <property type="match status" value="1"/>
</dbReference>
<dbReference type="GO" id="GO:0006534">
    <property type="term" value="P:cysteine metabolic process"/>
    <property type="evidence" value="ECO:0007669"/>
    <property type="project" value="UniProtKB-UniRule"/>
</dbReference>
<evidence type="ECO:0000259" key="12">
    <source>
        <dbReference type="Pfam" id="PF00266"/>
    </source>
</evidence>
<dbReference type="GO" id="GO:0030170">
    <property type="term" value="F:pyridoxal phosphate binding"/>
    <property type="evidence" value="ECO:0007669"/>
    <property type="project" value="UniProtKB-UniRule"/>
</dbReference>
<name>A0A1H9VIA2_9RHOB</name>
<dbReference type="OrthoDB" id="9804366at2"/>
<proteinExistence type="inferred from homology"/>
<evidence type="ECO:0000256" key="11">
    <source>
        <dbReference type="RuleBase" id="RU004506"/>
    </source>
</evidence>
<evidence type="ECO:0000256" key="1">
    <source>
        <dbReference type="ARBA" id="ARBA00001933"/>
    </source>
</evidence>
<dbReference type="GO" id="GO:0031071">
    <property type="term" value="F:cysteine desulfurase activity"/>
    <property type="evidence" value="ECO:0007669"/>
    <property type="project" value="UniProtKB-UniRule"/>
</dbReference>
<dbReference type="CDD" id="cd06453">
    <property type="entry name" value="SufS_like"/>
    <property type="match status" value="1"/>
</dbReference>
<comment type="similarity">
    <text evidence="4 11">Belongs to the class-V pyridoxal-phosphate-dependent aminotransferase family. Csd subfamily.</text>
</comment>
<dbReference type="PIRSF" id="PIRSF005572">
    <property type="entry name" value="NifS"/>
    <property type="match status" value="1"/>
</dbReference>
<dbReference type="STRING" id="641238.SAMN04490244_107132"/>
<gene>
    <name evidence="13" type="ORF">SAMN04490244_107132</name>
</gene>
<dbReference type="InterPro" id="IPR020578">
    <property type="entry name" value="Aminotrans_V_PyrdxlP_BS"/>
</dbReference>
<evidence type="ECO:0000256" key="2">
    <source>
        <dbReference type="ARBA" id="ARBA00002824"/>
    </source>
</evidence>
<comment type="cofactor">
    <cofactor evidence="1 10">
        <name>pyridoxal 5'-phosphate</name>
        <dbReference type="ChEBI" id="CHEBI:597326"/>
    </cofactor>
</comment>
<dbReference type="InterPro" id="IPR015424">
    <property type="entry name" value="PyrdxlP-dep_Trfase"/>
</dbReference>
<dbReference type="EMBL" id="FOGU01000007">
    <property type="protein sequence ID" value="SES21241.1"/>
    <property type="molecule type" value="Genomic_DNA"/>
</dbReference>
<dbReference type="AlphaFoldDB" id="A0A1H9VIA2"/>
<dbReference type="Proteomes" id="UP000198885">
    <property type="component" value="Unassembled WGS sequence"/>
</dbReference>
<dbReference type="InterPro" id="IPR000192">
    <property type="entry name" value="Aminotrans_V_dom"/>
</dbReference>
<comment type="function">
    <text evidence="3">Catalyzes the removal of elemental sulfur atoms from cysteine to produce alanine. Seems to participate in the biosynthesis of the nitrogenase metalloclusters by providing the inorganic sulfur required for the Fe-S core formation.</text>
</comment>
<feature type="domain" description="Aminotransferase class V" evidence="12">
    <location>
        <begin position="24"/>
        <end position="394"/>
    </location>
</feature>
<evidence type="ECO:0000256" key="7">
    <source>
        <dbReference type="ARBA" id="ARBA00022679"/>
    </source>
</evidence>
<dbReference type="NCBIfam" id="TIGR01979">
    <property type="entry name" value="sufS"/>
    <property type="match status" value="1"/>
</dbReference>
<dbReference type="PANTHER" id="PTHR43586:SF8">
    <property type="entry name" value="CYSTEINE DESULFURASE 1, CHLOROPLASTIC"/>
    <property type="match status" value="1"/>
</dbReference>
<protein>
    <recommendedName>
        <fullName evidence="6 11">Cysteine desulfurase</fullName>
        <ecNumber evidence="5 11">2.8.1.7</ecNumber>
    </recommendedName>
</protein>
<reference evidence="13 14" key="1">
    <citation type="submission" date="2016-10" db="EMBL/GenBank/DDBJ databases">
        <authorList>
            <person name="de Groot N.N."/>
        </authorList>
    </citation>
    <scope>NUCLEOTIDE SEQUENCE [LARGE SCALE GENOMIC DNA]</scope>
    <source>
        <strain evidence="13 14">DSM 23042</strain>
    </source>
</reference>
<dbReference type="PANTHER" id="PTHR43586">
    <property type="entry name" value="CYSTEINE DESULFURASE"/>
    <property type="match status" value="1"/>
</dbReference>
<evidence type="ECO:0000256" key="6">
    <source>
        <dbReference type="ARBA" id="ARBA00013558"/>
    </source>
</evidence>
<evidence type="ECO:0000313" key="14">
    <source>
        <dbReference type="Proteomes" id="UP000198885"/>
    </source>
</evidence>
<dbReference type="InterPro" id="IPR016454">
    <property type="entry name" value="Cysteine_dSase"/>
</dbReference>
<comment type="catalytic activity">
    <reaction evidence="9 11">
        <text>(sulfur carrier)-H + L-cysteine = (sulfur carrier)-SH + L-alanine</text>
        <dbReference type="Rhea" id="RHEA:43892"/>
        <dbReference type="Rhea" id="RHEA-COMP:14737"/>
        <dbReference type="Rhea" id="RHEA-COMP:14739"/>
        <dbReference type="ChEBI" id="CHEBI:29917"/>
        <dbReference type="ChEBI" id="CHEBI:35235"/>
        <dbReference type="ChEBI" id="CHEBI:57972"/>
        <dbReference type="ChEBI" id="CHEBI:64428"/>
        <dbReference type="EC" id="2.8.1.7"/>
    </reaction>
</comment>
<dbReference type="InterPro" id="IPR015422">
    <property type="entry name" value="PyrdxlP-dep_Trfase_small"/>
</dbReference>
<dbReference type="SUPFAM" id="SSF53383">
    <property type="entry name" value="PLP-dependent transferases"/>
    <property type="match status" value="1"/>
</dbReference>
<keyword evidence="7 11" id="KW-0808">Transferase</keyword>
<evidence type="ECO:0000256" key="4">
    <source>
        <dbReference type="ARBA" id="ARBA00010447"/>
    </source>
</evidence>
<evidence type="ECO:0000313" key="13">
    <source>
        <dbReference type="EMBL" id="SES21241.1"/>
    </source>
</evidence>
<dbReference type="EC" id="2.8.1.7" evidence="5 11"/>
<evidence type="ECO:0000256" key="3">
    <source>
        <dbReference type="ARBA" id="ARBA00003120"/>
    </source>
</evidence>
<dbReference type="Pfam" id="PF00266">
    <property type="entry name" value="Aminotran_5"/>
    <property type="match status" value="1"/>
</dbReference>
<evidence type="ECO:0000256" key="10">
    <source>
        <dbReference type="RuleBase" id="RU004504"/>
    </source>
</evidence>
<accession>A0A1H9VIA2</accession>